<dbReference type="GO" id="GO:0009307">
    <property type="term" value="P:DNA restriction-modification system"/>
    <property type="evidence" value="ECO:0007669"/>
    <property type="project" value="InterPro"/>
</dbReference>
<dbReference type="PIRSF" id="PIRSF000398">
    <property type="entry name" value="M_m6A_EcoRV"/>
    <property type="match status" value="1"/>
</dbReference>
<sequence>MPELEYRLKPFTKWTGGKRQLLPSLLELVPEKFNRYYEPFVGGGALFFELAPQDAVINDFNEELIHAYKQIRDDVDNLISLLQYHEAENAKYEKAHYLEVREADRNGLILHMSATERAARLLYMLRVNFNGLYRVNSNNQFNVPYGKYKNPKIVNPGLLKAISAYLNTASVKILNGDFEDAVQDAQPGDFVYFDPPYAPLSATSDFVNYTHEGFGLAEQVRLRDLFISLSEKGVKVMSSNSTAGIIYDLYQGIAGVDIREVGASRNINADSKGRGKINEVIIRNYT</sequence>
<protein>
    <recommendedName>
        <fullName evidence="2 8">Site-specific DNA-methyltransferase (adenine-specific)</fullName>
        <ecNumber evidence="2 8">2.1.1.72</ecNumber>
    </recommendedName>
</protein>
<feature type="binding site" evidence="7">
    <location>
        <position position="59"/>
    </location>
    <ligand>
        <name>S-adenosyl-L-methionine</name>
        <dbReference type="ChEBI" id="CHEBI:59789"/>
    </ligand>
</feature>
<evidence type="ECO:0000256" key="4">
    <source>
        <dbReference type="ARBA" id="ARBA00022679"/>
    </source>
</evidence>
<dbReference type="InterPro" id="IPR012263">
    <property type="entry name" value="M_m6A_EcoRV"/>
</dbReference>
<accession>A0A840DIT3</accession>
<dbReference type="EMBL" id="JACIFD010000006">
    <property type="protein sequence ID" value="MBB4071392.1"/>
    <property type="molecule type" value="Genomic_DNA"/>
</dbReference>
<dbReference type="InterPro" id="IPR023095">
    <property type="entry name" value="Ade_MeTrfase_dom_2"/>
</dbReference>
<feature type="binding site" evidence="7">
    <location>
        <position position="194"/>
    </location>
    <ligand>
        <name>S-adenosyl-L-methionine</name>
        <dbReference type="ChEBI" id="CHEBI:59789"/>
    </ligand>
</feature>
<evidence type="ECO:0000256" key="1">
    <source>
        <dbReference type="ARBA" id="ARBA00006594"/>
    </source>
</evidence>
<evidence type="ECO:0000313" key="9">
    <source>
        <dbReference type="EMBL" id="MBB4071392.1"/>
    </source>
</evidence>
<dbReference type="GO" id="GO:1904047">
    <property type="term" value="F:S-adenosyl-L-methionine binding"/>
    <property type="evidence" value="ECO:0007669"/>
    <property type="project" value="TreeGrafter"/>
</dbReference>
<feature type="binding site" evidence="7">
    <location>
        <position position="18"/>
    </location>
    <ligand>
        <name>S-adenosyl-L-methionine</name>
        <dbReference type="ChEBI" id="CHEBI:59789"/>
    </ligand>
</feature>
<name>A0A840DIT3_9MICO</name>
<dbReference type="GO" id="GO:0043565">
    <property type="term" value="F:sequence-specific DNA binding"/>
    <property type="evidence" value="ECO:0007669"/>
    <property type="project" value="TreeGrafter"/>
</dbReference>
<evidence type="ECO:0000256" key="8">
    <source>
        <dbReference type="RuleBase" id="RU361257"/>
    </source>
</evidence>
<dbReference type="InterPro" id="IPR029063">
    <property type="entry name" value="SAM-dependent_MTases_sf"/>
</dbReference>
<dbReference type="EC" id="2.1.1.72" evidence="2 8"/>
<gene>
    <name evidence="9" type="ORF">F5897_000696</name>
</gene>
<dbReference type="GO" id="GO:0006298">
    <property type="term" value="P:mismatch repair"/>
    <property type="evidence" value="ECO:0007669"/>
    <property type="project" value="TreeGrafter"/>
</dbReference>
<evidence type="ECO:0000313" key="10">
    <source>
        <dbReference type="Proteomes" id="UP000571183"/>
    </source>
</evidence>
<dbReference type="PANTHER" id="PTHR30481">
    <property type="entry name" value="DNA ADENINE METHYLASE"/>
    <property type="match status" value="1"/>
</dbReference>
<keyword evidence="4 8" id="KW-0808">Transferase</keyword>
<reference evidence="9" key="1">
    <citation type="submission" date="2020-08" db="EMBL/GenBank/DDBJ databases">
        <title>Sequencing the genomes of 1000 actinobacteria strains.</title>
        <authorList>
            <person name="Klenk H.-P."/>
        </authorList>
    </citation>
    <scope>NUCLEOTIDE SEQUENCE [LARGE SCALE GENOMIC DNA]</scope>
    <source>
        <strain evidence="9">DSM 27064</strain>
    </source>
</reference>
<proteinExistence type="inferred from homology"/>
<organism evidence="9 10">
    <name type="scientific">Canibacter oris</name>
    <dbReference type="NCBI Taxonomy" id="1365628"/>
    <lineage>
        <taxon>Bacteria</taxon>
        <taxon>Bacillati</taxon>
        <taxon>Actinomycetota</taxon>
        <taxon>Actinomycetes</taxon>
        <taxon>Micrococcales</taxon>
        <taxon>Microbacteriaceae</taxon>
        <taxon>Canibacter</taxon>
    </lineage>
</organism>
<evidence type="ECO:0000256" key="3">
    <source>
        <dbReference type="ARBA" id="ARBA00022603"/>
    </source>
</evidence>
<comment type="caution">
    <text evidence="9">The sequence shown here is derived from an EMBL/GenBank/DDBJ whole genome shotgun (WGS) entry which is preliminary data.</text>
</comment>
<comment type="catalytic activity">
    <reaction evidence="6 8">
        <text>a 2'-deoxyadenosine in DNA + S-adenosyl-L-methionine = an N(6)-methyl-2'-deoxyadenosine in DNA + S-adenosyl-L-homocysteine + H(+)</text>
        <dbReference type="Rhea" id="RHEA:15197"/>
        <dbReference type="Rhea" id="RHEA-COMP:12418"/>
        <dbReference type="Rhea" id="RHEA-COMP:12419"/>
        <dbReference type="ChEBI" id="CHEBI:15378"/>
        <dbReference type="ChEBI" id="CHEBI:57856"/>
        <dbReference type="ChEBI" id="CHEBI:59789"/>
        <dbReference type="ChEBI" id="CHEBI:90615"/>
        <dbReference type="ChEBI" id="CHEBI:90616"/>
        <dbReference type="EC" id="2.1.1.72"/>
    </reaction>
</comment>
<keyword evidence="10" id="KW-1185">Reference proteome</keyword>
<dbReference type="NCBIfam" id="TIGR00571">
    <property type="entry name" value="dam"/>
    <property type="match status" value="1"/>
</dbReference>
<evidence type="ECO:0000256" key="7">
    <source>
        <dbReference type="PIRSR" id="PIRSR000398-1"/>
    </source>
</evidence>
<dbReference type="PANTHER" id="PTHR30481:SF3">
    <property type="entry name" value="DNA ADENINE METHYLASE"/>
    <property type="match status" value="1"/>
</dbReference>
<evidence type="ECO:0000256" key="5">
    <source>
        <dbReference type="ARBA" id="ARBA00022691"/>
    </source>
</evidence>
<keyword evidence="3 8" id="KW-0489">Methyltransferase</keyword>
<dbReference type="Gene3D" id="1.10.1020.10">
    <property type="entry name" value="Adenine-specific Methyltransferase, Domain 2"/>
    <property type="match status" value="1"/>
</dbReference>
<dbReference type="PROSITE" id="PS00092">
    <property type="entry name" value="N6_MTASE"/>
    <property type="match status" value="1"/>
</dbReference>
<dbReference type="GO" id="GO:0032259">
    <property type="term" value="P:methylation"/>
    <property type="evidence" value="ECO:0007669"/>
    <property type="project" value="UniProtKB-KW"/>
</dbReference>
<dbReference type="InterPro" id="IPR012327">
    <property type="entry name" value="MeTrfase_D12"/>
</dbReference>
<dbReference type="Gene3D" id="3.40.50.150">
    <property type="entry name" value="Vaccinia Virus protein VP39"/>
    <property type="match status" value="1"/>
</dbReference>
<dbReference type="InterPro" id="IPR002052">
    <property type="entry name" value="DNA_methylase_N6_adenine_CS"/>
</dbReference>
<evidence type="ECO:0000256" key="2">
    <source>
        <dbReference type="ARBA" id="ARBA00011900"/>
    </source>
</evidence>
<dbReference type="SUPFAM" id="SSF53335">
    <property type="entry name" value="S-adenosyl-L-methionine-dependent methyltransferases"/>
    <property type="match status" value="1"/>
</dbReference>
<dbReference type="GO" id="GO:0009007">
    <property type="term" value="F:site-specific DNA-methyltransferase (adenine-specific) activity"/>
    <property type="evidence" value="ECO:0007669"/>
    <property type="project" value="UniProtKB-UniRule"/>
</dbReference>
<dbReference type="Pfam" id="PF02086">
    <property type="entry name" value="MethyltransfD12"/>
    <property type="match status" value="1"/>
</dbReference>
<dbReference type="RefSeq" id="WP_221221279.1">
    <property type="nucleotide sequence ID" value="NZ_JACIFD010000006.1"/>
</dbReference>
<evidence type="ECO:0000256" key="6">
    <source>
        <dbReference type="ARBA" id="ARBA00047942"/>
    </source>
</evidence>
<dbReference type="Proteomes" id="UP000571183">
    <property type="component" value="Unassembled WGS sequence"/>
</dbReference>
<dbReference type="AlphaFoldDB" id="A0A840DIT3"/>
<dbReference type="PRINTS" id="PR00505">
    <property type="entry name" value="D12N6MTFRASE"/>
</dbReference>
<feature type="binding site" evidence="7">
    <location>
        <position position="14"/>
    </location>
    <ligand>
        <name>S-adenosyl-L-methionine</name>
        <dbReference type="ChEBI" id="CHEBI:59789"/>
    </ligand>
</feature>
<comment type="similarity">
    <text evidence="1 8">Belongs to the N(4)/N(6)-methyltransferase family.</text>
</comment>
<keyword evidence="5 8" id="KW-0949">S-adenosyl-L-methionine</keyword>